<evidence type="ECO:0000256" key="8">
    <source>
        <dbReference type="ARBA" id="ARBA00022857"/>
    </source>
</evidence>
<dbReference type="GO" id="GO:0004412">
    <property type="term" value="F:homoserine dehydrogenase activity"/>
    <property type="evidence" value="ECO:0007669"/>
    <property type="project" value="UniProtKB-EC"/>
</dbReference>
<dbReference type="SUPFAM" id="SSF55021">
    <property type="entry name" value="ACT-like"/>
    <property type="match status" value="1"/>
</dbReference>
<comment type="similarity">
    <text evidence="3 13">Belongs to the homoserine dehydrogenase family.</text>
</comment>
<dbReference type="SUPFAM" id="SSF51735">
    <property type="entry name" value="NAD(P)-binding Rossmann-fold domains"/>
    <property type="match status" value="1"/>
</dbReference>
<proteinExistence type="inferred from homology"/>
<dbReference type="GO" id="GO:0009088">
    <property type="term" value="P:threonine biosynthetic process"/>
    <property type="evidence" value="ECO:0007669"/>
    <property type="project" value="UniProtKB-UniPathway"/>
</dbReference>
<evidence type="ECO:0000256" key="4">
    <source>
        <dbReference type="ARBA" id="ARBA00013213"/>
    </source>
</evidence>
<evidence type="ECO:0000256" key="2">
    <source>
        <dbReference type="ARBA" id="ARBA00005062"/>
    </source>
</evidence>
<dbReference type="EC" id="1.1.1.3" evidence="4"/>
<dbReference type="GO" id="GO:0050661">
    <property type="term" value="F:NADP binding"/>
    <property type="evidence" value="ECO:0007669"/>
    <property type="project" value="InterPro"/>
</dbReference>
<evidence type="ECO:0000256" key="1">
    <source>
        <dbReference type="ARBA" id="ARBA00005056"/>
    </source>
</evidence>
<evidence type="ECO:0000256" key="14">
    <source>
        <dbReference type="SAM" id="Phobius"/>
    </source>
</evidence>
<keyword evidence="9" id="KW-0560">Oxidoreductase</keyword>
<name>A0A0F3IT67_9PROT</name>
<dbReference type="Pfam" id="PF01842">
    <property type="entry name" value="ACT"/>
    <property type="match status" value="1"/>
</dbReference>
<comment type="caution">
    <text evidence="16">The sequence shown here is derived from an EMBL/GenBank/DDBJ whole genome shotgun (WGS) entry which is preliminary data.</text>
</comment>
<keyword evidence="6" id="KW-0028">Amino-acid biosynthesis</keyword>
<keyword evidence="14" id="KW-0812">Transmembrane</keyword>
<dbReference type="CDD" id="cd04881">
    <property type="entry name" value="ACT_HSDH-Hom"/>
    <property type="match status" value="1"/>
</dbReference>
<evidence type="ECO:0000256" key="7">
    <source>
        <dbReference type="ARBA" id="ARBA00022697"/>
    </source>
</evidence>
<evidence type="ECO:0000256" key="9">
    <source>
        <dbReference type="ARBA" id="ARBA00023002"/>
    </source>
</evidence>
<evidence type="ECO:0000256" key="12">
    <source>
        <dbReference type="PIRSR" id="PIRSR000098-2"/>
    </source>
</evidence>
<keyword evidence="7" id="KW-0791">Threonine biosynthesis</keyword>
<keyword evidence="14" id="KW-1133">Transmembrane helix</keyword>
<dbReference type="PANTHER" id="PTHR43331">
    <property type="entry name" value="HOMOSERINE DEHYDROGENASE"/>
    <property type="match status" value="1"/>
</dbReference>
<comment type="pathway">
    <text evidence="1">Amino-acid biosynthesis; L-threonine biosynthesis; L-threonine from L-aspartate: step 3/5.</text>
</comment>
<dbReference type="EMBL" id="LAJY01000193">
    <property type="protein sequence ID" value="KJV09906.1"/>
    <property type="molecule type" value="Genomic_DNA"/>
</dbReference>
<dbReference type="InterPro" id="IPR005106">
    <property type="entry name" value="Asp/hSer_DH_NAD-bd"/>
</dbReference>
<organism evidence="16 17">
    <name type="scientific">Elstera litoralis</name>
    <dbReference type="NCBI Taxonomy" id="552518"/>
    <lineage>
        <taxon>Bacteria</taxon>
        <taxon>Pseudomonadati</taxon>
        <taxon>Pseudomonadota</taxon>
        <taxon>Alphaproteobacteria</taxon>
        <taxon>Rhodospirillales</taxon>
        <taxon>Rhodospirillaceae</taxon>
        <taxon>Elstera</taxon>
    </lineage>
</organism>
<dbReference type="Gene3D" id="3.30.70.260">
    <property type="match status" value="1"/>
</dbReference>
<evidence type="ECO:0000313" key="17">
    <source>
        <dbReference type="Proteomes" id="UP000033774"/>
    </source>
</evidence>
<dbReference type="UniPathway" id="UPA00051">
    <property type="reaction ID" value="UER00465"/>
</dbReference>
<dbReference type="InterPro" id="IPR045865">
    <property type="entry name" value="ACT-like_dom_sf"/>
</dbReference>
<evidence type="ECO:0000313" key="16">
    <source>
        <dbReference type="EMBL" id="KJV09906.1"/>
    </source>
</evidence>
<evidence type="ECO:0000259" key="15">
    <source>
        <dbReference type="PROSITE" id="PS51671"/>
    </source>
</evidence>
<dbReference type="Gene3D" id="3.40.50.720">
    <property type="entry name" value="NAD(P)-binding Rossmann-like Domain"/>
    <property type="match status" value="1"/>
</dbReference>
<dbReference type="PROSITE" id="PS01042">
    <property type="entry name" value="HOMOSER_DHGENASE"/>
    <property type="match status" value="1"/>
</dbReference>
<feature type="transmembrane region" description="Helical" evidence="14">
    <location>
        <begin position="7"/>
        <end position="25"/>
    </location>
</feature>
<gene>
    <name evidence="16" type="ORF">VZ95_08460</name>
</gene>
<evidence type="ECO:0000256" key="13">
    <source>
        <dbReference type="RuleBase" id="RU004171"/>
    </source>
</evidence>
<feature type="binding site" evidence="12">
    <location>
        <position position="194"/>
    </location>
    <ligand>
        <name>L-homoserine</name>
        <dbReference type="ChEBI" id="CHEBI:57476"/>
    </ligand>
</feature>
<dbReference type="InterPro" id="IPR001342">
    <property type="entry name" value="HDH_cat"/>
</dbReference>
<feature type="binding site" evidence="12">
    <location>
        <begin position="12"/>
        <end position="19"/>
    </location>
    <ligand>
        <name>NADP(+)</name>
        <dbReference type="ChEBI" id="CHEBI:58349"/>
    </ligand>
</feature>
<dbReference type="GO" id="GO:0009086">
    <property type="term" value="P:methionine biosynthetic process"/>
    <property type="evidence" value="ECO:0007669"/>
    <property type="project" value="UniProtKB-KW"/>
</dbReference>
<feature type="binding site" evidence="12">
    <location>
        <position position="109"/>
    </location>
    <ligand>
        <name>NADPH</name>
        <dbReference type="ChEBI" id="CHEBI:57783"/>
    </ligand>
</feature>
<sequence>MEDRKPLRVGIAGLGVVGAGVVGLLQRNAAQIAARAGRPIEVVAVAARDRARDRGVDLTKVTWAETAQDLTQRNDVDVFVELIGGSEGPAREAVEAALARGLPVVTANKALLAHHGADLARMAEARGVTLAFEAAVAGGIPVIKVLREGLAANRFSRVYGILNGTCNYILTKMRQEGRDFADVLADAQKLGYAEADPTFDVDGIDAAHKLSILAAVAFGTDVAFDKVHVEGIRHVSAVDIAFAEELGYRIKLLGIAALTEAGLEQRVHPCMVPVDSAIASVEDVYNAVVAEGDAVGTSMMVGRGAGAGPTASAVVADLIDLARGFSVPTFSVPVAAKVALPSVAIDKHRGAYYVRLMVLDQPGVIADIAGALRDEKVSMEAMIQRGRNPGEIVPVVLTTHETDEAAMRRALTRIDGVPAITEPPRVIRIMEQL</sequence>
<dbReference type="SUPFAM" id="SSF55347">
    <property type="entry name" value="Glyceraldehyde-3-phosphate dehydrogenase-like, C-terminal domain"/>
    <property type="match status" value="1"/>
</dbReference>
<evidence type="ECO:0000256" key="5">
    <source>
        <dbReference type="ARBA" id="ARBA00013376"/>
    </source>
</evidence>
<dbReference type="OrthoDB" id="9808167at2"/>
<dbReference type="Proteomes" id="UP000033774">
    <property type="component" value="Unassembled WGS sequence"/>
</dbReference>
<dbReference type="FunFam" id="3.30.360.10:FF:000005">
    <property type="entry name" value="Homoserine dehydrogenase"/>
    <property type="match status" value="1"/>
</dbReference>
<keyword evidence="8 12" id="KW-0521">NADP</keyword>
<keyword evidence="10" id="KW-0486">Methionine biosynthesis</keyword>
<evidence type="ECO:0000256" key="3">
    <source>
        <dbReference type="ARBA" id="ARBA00006753"/>
    </source>
</evidence>
<keyword evidence="17" id="KW-1185">Reference proteome</keyword>
<dbReference type="PROSITE" id="PS51671">
    <property type="entry name" value="ACT"/>
    <property type="match status" value="1"/>
</dbReference>
<accession>A0A0F3IT67</accession>
<dbReference type="PIRSF" id="PIRSF000098">
    <property type="entry name" value="Homoser_dehydrog"/>
    <property type="match status" value="1"/>
</dbReference>
<dbReference type="AlphaFoldDB" id="A0A0F3IT67"/>
<dbReference type="RefSeq" id="WP_045775463.1">
    <property type="nucleotide sequence ID" value="NZ_LAJY01000193.1"/>
</dbReference>
<protein>
    <recommendedName>
        <fullName evidence="5">Homoserine dehydrogenase</fullName>
        <ecNumber evidence="4">1.1.1.3</ecNumber>
    </recommendedName>
</protein>
<dbReference type="Gene3D" id="3.30.360.10">
    <property type="entry name" value="Dihydrodipicolinate Reductase, domain 2"/>
    <property type="match status" value="1"/>
</dbReference>
<reference evidence="16 17" key="1">
    <citation type="submission" date="2015-03" db="EMBL/GenBank/DDBJ databases">
        <title>Draft genome sequence of Elstera litoralis.</title>
        <authorList>
            <person name="Rahalkar M.C."/>
            <person name="Dhakephalkar P.K."/>
            <person name="Pore S.D."/>
            <person name="Arora P."/>
            <person name="Kapse N.G."/>
            <person name="Pandit P.S."/>
        </authorList>
    </citation>
    <scope>NUCLEOTIDE SEQUENCE [LARGE SCALE GENOMIC DNA]</scope>
    <source>
        <strain evidence="16 17">Dia-1</strain>
    </source>
</reference>
<dbReference type="PATRIC" id="fig|552518.3.peg.945"/>
<dbReference type="Pfam" id="PF00742">
    <property type="entry name" value="Homoserine_dh"/>
    <property type="match status" value="1"/>
</dbReference>
<dbReference type="UniPathway" id="UPA00050">
    <property type="reaction ID" value="UER00063"/>
</dbReference>
<dbReference type="NCBIfam" id="NF004976">
    <property type="entry name" value="PRK06349.1"/>
    <property type="match status" value="1"/>
</dbReference>
<evidence type="ECO:0000256" key="11">
    <source>
        <dbReference type="PIRSR" id="PIRSR000098-1"/>
    </source>
</evidence>
<evidence type="ECO:0000256" key="6">
    <source>
        <dbReference type="ARBA" id="ARBA00022605"/>
    </source>
</evidence>
<keyword evidence="14" id="KW-0472">Membrane</keyword>
<dbReference type="Pfam" id="PF03447">
    <property type="entry name" value="NAD_binding_3"/>
    <property type="match status" value="1"/>
</dbReference>
<dbReference type="PANTHER" id="PTHR43331:SF1">
    <property type="entry name" value="HOMOSERINE DEHYDROGENASE"/>
    <property type="match status" value="1"/>
</dbReference>
<dbReference type="InterPro" id="IPR019811">
    <property type="entry name" value="HDH_CS"/>
</dbReference>
<feature type="domain" description="ACT" evidence="15">
    <location>
        <begin position="353"/>
        <end position="428"/>
    </location>
</feature>
<comment type="pathway">
    <text evidence="2">Amino-acid biosynthesis; L-methionine biosynthesis via de novo pathway; L-homoserine from L-aspartate: step 3/3.</text>
</comment>
<dbReference type="InterPro" id="IPR002912">
    <property type="entry name" value="ACT_dom"/>
</dbReference>
<dbReference type="InterPro" id="IPR036291">
    <property type="entry name" value="NAD(P)-bd_dom_sf"/>
</dbReference>
<feature type="active site" description="Proton donor" evidence="11">
    <location>
        <position position="209"/>
    </location>
</feature>
<evidence type="ECO:0000256" key="10">
    <source>
        <dbReference type="ARBA" id="ARBA00023167"/>
    </source>
</evidence>
<dbReference type="InterPro" id="IPR016204">
    <property type="entry name" value="HDH"/>
</dbReference>